<dbReference type="SMART" id="SM00387">
    <property type="entry name" value="HATPase_c"/>
    <property type="match status" value="1"/>
</dbReference>
<dbReference type="Pfam" id="PF13188">
    <property type="entry name" value="PAS_8"/>
    <property type="match status" value="1"/>
</dbReference>
<dbReference type="SMART" id="SM00304">
    <property type="entry name" value="HAMP"/>
    <property type="match status" value="1"/>
</dbReference>
<dbReference type="SMART" id="SM00091">
    <property type="entry name" value="PAS"/>
    <property type="match status" value="1"/>
</dbReference>
<evidence type="ECO:0000256" key="1">
    <source>
        <dbReference type="ARBA" id="ARBA00004370"/>
    </source>
</evidence>
<keyword evidence="2" id="KW-0597">Phosphoprotein</keyword>
<dbReference type="GO" id="GO:0016020">
    <property type="term" value="C:membrane"/>
    <property type="evidence" value="ECO:0007669"/>
    <property type="project" value="UniProtKB-SubCell"/>
</dbReference>
<evidence type="ECO:0000259" key="8">
    <source>
        <dbReference type="PROSITE" id="PS50112"/>
    </source>
</evidence>
<keyword evidence="3" id="KW-0808">Transferase</keyword>
<feature type="domain" description="PAC" evidence="9">
    <location>
        <begin position="312"/>
        <end position="364"/>
    </location>
</feature>
<evidence type="ECO:0000256" key="3">
    <source>
        <dbReference type="ARBA" id="ARBA00022679"/>
    </source>
</evidence>
<dbReference type="PANTHER" id="PTHR24421">
    <property type="entry name" value="NITRATE/NITRITE SENSOR PROTEIN NARX-RELATED"/>
    <property type="match status" value="1"/>
</dbReference>
<dbReference type="Pfam" id="PF07730">
    <property type="entry name" value="HisKA_3"/>
    <property type="match status" value="1"/>
</dbReference>
<dbReference type="CDD" id="cd16917">
    <property type="entry name" value="HATPase_UhpB-NarQ-NarX-like"/>
    <property type="match status" value="1"/>
</dbReference>
<reference evidence="11 12" key="1">
    <citation type="submission" date="2016-10" db="EMBL/GenBank/DDBJ databases">
        <authorList>
            <person name="de Groot N.N."/>
        </authorList>
    </citation>
    <scope>NUCLEOTIDE SEQUENCE [LARGE SCALE GENOMIC DNA]</scope>
    <source>
        <strain evidence="11 12">LMG 2247</strain>
    </source>
</reference>
<evidence type="ECO:0000259" key="9">
    <source>
        <dbReference type="PROSITE" id="PS50113"/>
    </source>
</evidence>
<name>A0A1G7RYY4_9BURK</name>
<keyword evidence="6" id="KW-0175">Coiled coil</keyword>
<keyword evidence="4" id="KW-0418">Kinase</keyword>
<dbReference type="Pfam" id="PF00672">
    <property type="entry name" value="HAMP"/>
    <property type="match status" value="1"/>
</dbReference>
<dbReference type="RefSeq" id="WP_208449344.1">
    <property type="nucleotide sequence ID" value="NZ_CADERL010000002.1"/>
</dbReference>
<dbReference type="InterPro" id="IPR003660">
    <property type="entry name" value="HAMP_dom"/>
</dbReference>
<keyword evidence="7" id="KW-1133">Transmembrane helix</keyword>
<dbReference type="Gene3D" id="1.20.5.1930">
    <property type="match status" value="1"/>
</dbReference>
<dbReference type="InterPro" id="IPR011712">
    <property type="entry name" value="Sig_transdc_His_kin_sub3_dim/P"/>
</dbReference>
<dbReference type="SUPFAM" id="SSF158472">
    <property type="entry name" value="HAMP domain-like"/>
    <property type="match status" value="1"/>
</dbReference>
<dbReference type="InterPro" id="IPR000700">
    <property type="entry name" value="PAS-assoc_C"/>
</dbReference>
<feature type="coiled-coil region" evidence="6">
    <location>
        <begin position="359"/>
        <end position="407"/>
    </location>
</feature>
<evidence type="ECO:0000256" key="5">
    <source>
        <dbReference type="ARBA" id="ARBA00023012"/>
    </source>
</evidence>
<dbReference type="AlphaFoldDB" id="A0A1G7RYY4"/>
<evidence type="ECO:0000259" key="10">
    <source>
        <dbReference type="PROSITE" id="PS50885"/>
    </source>
</evidence>
<dbReference type="GO" id="GO:0000155">
    <property type="term" value="F:phosphorelay sensor kinase activity"/>
    <property type="evidence" value="ECO:0007669"/>
    <property type="project" value="InterPro"/>
</dbReference>
<dbReference type="PROSITE" id="PS50885">
    <property type="entry name" value="HAMP"/>
    <property type="match status" value="1"/>
</dbReference>
<dbReference type="GO" id="GO:0046983">
    <property type="term" value="F:protein dimerization activity"/>
    <property type="evidence" value="ECO:0007669"/>
    <property type="project" value="InterPro"/>
</dbReference>
<feature type="domain" description="PAS" evidence="8">
    <location>
        <begin position="237"/>
        <end position="274"/>
    </location>
</feature>
<gene>
    <name evidence="11" type="ORF">SAMN05216466_102319</name>
</gene>
<dbReference type="CDD" id="cd00130">
    <property type="entry name" value="PAS"/>
    <property type="match status" value="1"/>
</dbReference>
<accession>A0A1G7RYY4</accession>
<dbReference type="InterPro" id="IPR003594">
    <property type="entry name" value="HATPase_dom"/>
</dbReference>
<dbReference type="SUPFAM" id="SSF55785">
    <property type="entry name" value="PYP-like sensor domain (PAS domain)"/>
    <property type="match status" value="1"/>
</dbReference>
<dbReference type="PROSITE" id="PS50113">
    <property type="entry name" value="PAC"/>
    <property type="match status" value="1"/>
</dbReference>
<dbReference type="Gene3D" id="3.30.450.20">
    <property type="entry name" value="PAS domain"/>
    <property type="match status" value="1"/>
</dbReference>
<evidence type="ECO:0000256" key="7">
    <source>
        <dbReference type="SAM" id="Phobius"/>
    </source>
</evidence>
<evidence type="ECO:0000313" key="11">
    <source>
        <dbReference type="EMBL" id="SDG15977.1"/>
    </source>
</evidence>
<dbReference type="Pfam" id="PF02518">
    <property type="entry name" value="HATPase_c"/>
    <property type="match status" value="1"/>
</dbReference>
<keyword evidence="5" id="KW-0902">Two-component regulatory system</keyword>
<proteinExistence type="predicted"/>
<feature type="domain" description="HAMP" evidence="10">
    <location>
        <begin position="180"/>
        <end position="232"/>
    </location>
</feature>
<dbReference type="InterPro" id="IPR035965">
    <property type="entry name" value="PAS-like_dom_sf"/>
</dbReference>
<evidence type="ECO:0000256" key="2">
    <source>
        <dbReference type="ARBA" id="ARBA00022553"/>
    </source>
</evidence>
<dbReference type="SUPFAM" id="SSF55874">
    <property type="entry name" value="ATPase domain of HSP90 chaperone/DNA topoisomerase II/histidine kinase"/>
    <property type="match status" value="1"/>
</dbReference>
<organism evidence="11 12">
    <name type="scientific">Paraburkholderia phenazinium</name>
    <dbReference type="NCBI Taxonomy" id="60549"/>
    <lineage>
        <taxon>Bacteria</taxon>
        <taxon>Pseudomonadati</taxon>
        <taxon>Pseudomonadota</taxon>
        <taxon>Betaproteobacteria</taxon>
        <taxon>Burkholderiales</taxon>
        <taxon>Burkholderiaceae</taxon>
        <taxon>Paraburkholderia</taxon>
    </lineage>
</organism>
<dbReference type="InterPro" id="IPR050482">
    <property type="entry name" value="Sensor_HK_TwoCompSys"/>
</dbReference>
<evidence type="ECO:0000313" key="12">
    <source>
        <dbReference type="Proteomes" id="UP000199706"/>
    </source>
</evidence>
<dbReference type="EMBL" id="FNCJ01000002">
    <property type="protein sequence ID" value="SDG15977.1"/>
    <property type="molecule type" value="Genomic_DNA"/>
</dbReference>
<keyword evidence="7" id="KW-0812">Transmembrane</keyword>
<feature type="transmembrane region" description="Helical" evidence="7">
    <location>
        <begin position="158"/>
        <end position="178"/>
    </location>
</feature>
<dbReference type="CDD" id="cd06225">
    <property type="entry name" value="HAMP"/>
    <property type="match status" value="1"/>
</dbReference>
<dbReference type="Gene3D" id="3.30.565.10">
    <property type="entry name" value="Histidine kinase-like ATPase, C-terminal domain"/>
    <property type="match status" value="1"/>
</dbReference>
<evidence type="ECO:0000256" key="4">
    <source>
        <dbReference type="ARBA" id="ARBA00022777"/>
    </source>
</evidence>
<evidence type="ECO:0000256" key="6">
    <source>
        <dbReference type="SAM" id="Coils"/>
    </source>
</evidence>
<comment type="subcellular location">
    <subcellularLocation>
        <location evidence="1">Membrane</location>
    </subcellularLocation>
</comment>
<dbReference type="Gene3D" id="6.10.340.10">
    <property type="match status" value="1"/>
</dbReference>
<dbReference type="InterPro" id="IPR000014">
    <property type="entry name" value="PAS"/>
</dbReference>
<dbReference type="Proteomes" id="UP000199706">
    <property type="component" value="Unassembled WGS sequence"/>
</dbReference>
<dbReference type="InterPro" id="IPR036890">
    <property type="entry name" value="HATPase_C_sf"/>
</dbReference>
<dbReference type="PROSITE" id="PS50112">
    <property type="entry name" value="PAS"/>
    <property type="match status" value="1"/>
</dbReference>
<protein>
    <submittedName>
        <fullName evidence="11">PAS domain S-box-containing protein</fullName>
    </submittedName>
</protein>
<dbReference type="PANTHER" id="PTHR24421:SF59">
    <property type="entry name" value="OXYGEN SENSOR HISTIDINE KINASE NREB"/>
    <property type="match status" value="1"/>
</dbReference>
<keyword evidence="7" id="KW-0472">Membrane</keyword>
<dbReference type="NCBIfam" id="TIGR00229">
    <property type="entry name" value="sensory_box"/>
    <property type="match status" value="1"/>
</dbReference>
<sequence length="606" mass="66922">MHFSPRHALRSLSLHAKLMLALALLVAVVASSSAYVVAEHERERRLSALEQRASRIADLLSHSLAQPLWNVDRTAIDEQLAALAPNPEVVEYTVTATNYGTVSSVKGPHPDGSNDNVVRVRPIEYTPPGDAPREKIGEVRVVFTRAVAEQSISAARRAILWTVAAIVAALYLVTFVLLKRMVRGPINRLEEMVDRIAGGDLHARCVVESGDELGRLALRVNSMADRLHQSTTSLRENERKYRSIVENALEGIFLLDRCGRLTEANPAMAHLLGYPDPAELIAAGAAASYEHPFAPEQTAELFDILRAKGEIVGVELRLTRLDGVPIWVELNARGVNVDGNYAPLLEGLMTDVTARKRVVENLRRHSAQLEREVAERKRTEAELLASRERLRQLSAHLEAIREEERKRIAMEIHDDLGQLLTALKMDVSLLRMHLVDDSAALHKANGMRELVEKTIEIVRGVASHLRPAALNFGLASALEWLAHDFTRYAQIPCHFHLEGPEPRLPDASATAIFRIAQESLTNVARHANASRVDVTLCHNERGIELTIRDDGRGFDVAAAREGYSYGLLGMTERARLIDANLRFESTTEAGCVIRLSVGATSIATSC</sequence>